<dbReference type="InterPro" id="IPR029061">
    <property type="entry name" value="THDP-binding"/>
</dbReference>
<evidence type="ECO:0000259" key="2">
    <source>
        <dbReference type="Pfam" id="PF00456"/>
    </source>
</evidence>
<proteinExistence type="predicted"/>
<geneLocation type="plasmid" evidence="4">
    <name>pdcar1</name>
</geneLocation>
<feature type="compositionally biased region" description="Polar residues" evidence="1">
    <location>
        <begin position="1"/>
        <end position="10"/>
    </location>
</feature>
<evidence type="ECO:0000256" key="1">
    <source>
        <dbReference type="SAM" id="MobiDB-lite"/>
    </source>
</evidence>
<feature type="compositionally biased region" description="Basic and acidic residues" evidence="1">
    <location>
        <begin position="72"/>
        <end position="88"/>
    </location>
</feature>
<protein>
    <submittedName>
        <fullName evidence="3">Transketolase</fullName>
    </submittedName>
</protein>
<gene>
    <name evidence="3" type="ORF">C3Y92_20405</name>
</gene>
<keyword evidence="4" id="KW-1185">Reference proteome</keyword>
<evidence type="ECO:0000313" key="3">
    <source>
        <dbReference type="EMBL" id="QAZ69636.1"/>
    </source>
</evidence>
<dbReference type="EMBL" id="CP026539">
    <property type="protein sequence ID" value="QAZ69636.1"/>
    <property type="molecule type" value="Genomic_DNA"/>
</dbReference>
<dbReference type="CDD" id="cd02012">
    <property type="entry name" value="TPP_TK"/>
    <property type="match status" value="1"/>
</dbReference>
<dbReference type="KEGG" id="dcb:C3Y92_20405"/>
<dbReference type="Gene3D" id="3.40.50.970">
    <property type="match status" value="1"/>
</dbReference>
<dbReference type="Proteomes" id="UP000293296">
    <property type="component" value="Plasmid pDCAR1"/>
</dbReference>
<accession>A0A4P6HRY5</accession>
<feature type="domain" description="Transketolase N-terminal" evidence="2">
    <location>
        <begin position="91"/>
        <end position="339"/>
    </location>
</feature>
<dbReference type="PANTHER" id="PTHR47514:SF2">
    <property type="entry name" value="TRANSKETOLASE"/>
    <property type="match status" value="1"/>
</dbReference>
<organism evidence="3 4">
    <name type="scientific">Solidesulfovibrio carbinolicus</name>
    <dbReference type="NCBI Taxonomy" id="296842"/>
    <lineage>
        <taxon>Bacteria</taxon>
        <taxon>Pseudomonadati</taxon>
        <taxon>Thermodesulfobacteriota</taxon>
        <taxon>Desulfovibrionia</taxon>
        <taxon>Desulfovibrionales</taxon>
        <taxon>Desulfovibrionaceae</taxon>
        <taxon>Solidesulfovibrio</taxon>
    </lineage>
</organism>
<dbReference type="SUPFAM" id="SSF52518">
    <property type="entry name" value="Thiamin diphosphate-binding fold (THDP-binding)"/>
    <property type="match status" value="1"/>
</dbReference>
<feature type="compositionally biased region" description="Polar residues" evidence="1">
    <location>
        <begin position="58"/>
        <end position="71"/>
    </location>
</feature>
<feature type="compositionally biased region" description="Basic and acidic residues" evidence="1">
    <location>
        <begin position="39"/>
        <end position="52"/>
    </location>
</feature>
<sequence>MNSSRPTSSAAALPGTTGPTRRPYAAISCERPSPCCARTRPDPQPSRRDGRTARPNPAATQPAASRPGSETGTRDSRQREDATLDQRSRELRKTIIEVLHAAGRGHVGPSLSLVEILRVLYDSVLRYDPARPDDPNRDRFILSKGHGCLAQYVLLKDKGFVSKDALFGFCRYDGCLGGHPTGDIPGVEMATGSLGHGLSLAVGMALAARINRAAHRVFVLLGDGECGEGTIWEAAMGAAKHGLDNLTALVDYNKLQSYGDTEAVSGLEPFAAKWASFGFAVRETDGHDVAELEANLAELPFTRGKPSLLICHTVKGKGLPFAEHNPKWHHKTKVTDEELADMVCCIEGRHA</sequence>
<keyword evidence="3" id="KW-0614">Plasmid</keyword>
<feature type="region of interest" description="Disordered" evidence="1">
    <location>
        <begin position="1"/>
        <end position="88"/>
    </location>
</feature>
<name>A0A4P6HRY5_9BACT</name>
<dbReference type="AlphaFoldDB" id="A0A4P6HRY5"/>
<dbReference type="Pfam" id="PF00456">
    <property type="entry name" value="Transketolase_N"/>
    <property type="match status" value="1"/>
</dbReference>
<evidence type="ECO:0000313" key="4">
    <source>
        <dbReference type="Proteomes" id="UP000293296"/>
    </source>
</evidence>
<dbReference type="PANTHER" id="PTHR47514">
    <property type="entry name" value="TRANSKETOLASE N-TERMINAL SECTION-RELATED"/>
    <property type="match status" value="1"/>
</dbReference>
<reference evidence="3 4" key="1">
    <citation type="submission" date="2018-02" db="EMBL/GenBank/DDBJ databases">
        <title>Genome sequence of Desulfovibrio carbinolicus DSM 3852.</title>
        <authorList>
            <person name="Wilbanks E."/>
            <person name="Skennerton C.T."/>
            <person name="Orphan V.J."/>
        </authorList>
    </citation>
    <scope>NUCLEOTIDE SEQUENCE [LARGE SCALE GENOMIC DNA]</scope>
    <source>
        <strain evidence="3 4">DSM 3852</strain>
        <plasmid evidence="4">pdcar1</plasmid>
    </source>
</reference>
<dbReference type="OrthoDB" id="8732661at2"/>
<dbReference type="InterPro" id="IPR005474">
    <property type="entry name" value="Transketolase_N"/>
</dbReference>